<dbReference type="OrthoDB" id="4427130at2"/>
<accession>A0A285KFG1</accession>
<dbReference type="SUPFAM" id="SSF56112">
    <property type="entry name" value="Protein kinase-like (PK-like)"/>
    <property type="match status" value="1"/>
</dbReference>
<dbReference type="EMBL" id="OBDY01000040">
    <property type="protein sequence ID" value="SNY71349.1"/>
    <property type="molecule type" value="Genomic_DNA"/>
</dbReference>
<sequence length="266" mass="28768">MSRDPLPSAVLRAFGADGPARPLAGGQGTSWAADHVVLKPDGGALHEWLAEAFADVTCEGFRLAAPVRARDGAWSAHGWSATRWVEGTEPDYSAASTWQEILTAGRAFHRAVAHVGRPPFLDTRQDWWAQADRTAWSERTTSFVPEFVTLARRLEPALHPLGTPQLVHADLTQNVLFAPGLPPAIIDISPYWRPPAYADGIVVADALSWHDAPSSLWKTVGVSPAAVARALLFRMATTNERLLSGADANLRDEARRYGRAATAIGL</sequence>
<proteinExistence type="predicted"/>
<dbReference type="Proteomes" id="UP000219612">
    <property type="component" value="Unassembled WGS sequence"/>
</dbReference>
<dbReference type="InterPro" id="IPR011009">
    <property type="entry name" value="Kinase-like_dom_sf"/>
</dbReference>
<evidence type="ECO:0000313" key="1">
    <source>
        <dbReference type="EMBL" id="SNY71349.1"/>
    </source>
</evidence>
<dbReference type="RefSeq" id="WP_097328586.1">
    <property type="nucleotide sequence ID" value="NZ_OBDY01000040.1"/>
</dbReference>
<protein>
    <submittedName>
        <fullName evidence="1">TIGR02569 family protein</fullName>
    </submittedName>
</protein>
<name>A0A285KFG1_9ACTN</name>
<organism evidence="1 2">
    <name type="scientific">Paractinoplanes atraurantiacus</name>
    <dbReference type="NCBI Taxonomy" id="1036182"/>
    <lineage>
        <taxon>Bacteria</taxon>
        <taxon>Bacillati</taxon>
        <taxon>Actinomycetota</taxon>
        <taxon>Actinomycetes</taxon>
        <taxon>Micromonosporales</taxon>
        <taxon>Micromonosporaceae</taxon>
        <taxon>Paractinoplanes</taxon>
    </lineage>
</organism>
<reference evidence="1 2" key="1">
    <citation type="submission" date="2017-09" db="EMBL/GenBank/DDBJ databases">
        <authorList>
            <person name="Ehlers B."/>
            <person name="Leendertz F.H."/>
        </authorList>
    </citation>
    <scope>NUCLEOTIDE SEQUENCE [LARGE SCALE GENOMIC DNA]</scope>
    <source>
        <strain evidence="1 2">CGMCC 4.6857</strain>
    </source>
</reference>
<gene>
    <name evidence="1" type="ORF">SAMN05421748_1406</name>
</gene>
<evidence type="ECO:0000313" key="2">
    <source>
        <dbReference type="Proteomes" id="UP000219612"/>
    </source>
</evidence>
<keyword evidence="2" id="KW-1185">Reference proteome</keyword>
<dbReference type="AlphaFoldDB" id="A0A285KFG1"/>